<evidence type="ECO:0000313" key="4">
    <source>
        <dbReference type="EMBL" id="SHF04370.1"/>
    </source>
</evidence>
<sequence length="1075" mass="120338">MKPLYQPTNRQTTFFSFSLILLLFSLISSTAKATTYYFSENGSDQNSFSEATNPATPWRSINKLNAVFSNLRPGDSVLFKRGDTFYGTINVDRSGTFSDPIVIGAYGTGEKPVIAGYTLIKNWKSVGRGNYAFEDGDLPNRVRMLTINSKPYEMGRFPNIDEEEKGYLKNDDATDKYLMDNELPNDINWKGAEMVVRTHRWVLDWVKIRAQSGNYLYFGGDLTYTPRPKFGYFIQNDVRTHDRFGEWAYDEDEKRVTVYFGNSDPDRYVVKANTLKNLVYLFNHDYITFDNLVFEGANETAVYVYSSDGTTIKNCEIKNTGVNGMYVVHASRLKINNCLVENTNNTGIILFDNIYNALVTENRITKSGVWQGMGQNGPNNGIGLRFRGENNLVEYNVIDSSGYCGIRFDGDNNTISRNLIQYFGFIKDDAGGIYSDNHTGNHYKGRKILNNIILDGIGAREGSNSMRVQQVSGVYLDNNTTGVDIIGNTVARCGKLGIYVHNALDVKVHDNLVFDNTTQVELNHDDVHMRKVRNVDMKNNIFFSKVPGQMVAHFFSKHKDIGEFGTINNNYYLRPLNDEDIIKVTTGIYTPSAVSNTMNLEKWKPLFDHDRDSKKSKRSFDSTSDPDQLFKLVYNTSKSTAKFSLPGTYEDAKGNKYVGRITLEPFEGAALIKIGDDTGTKELTVKLTSPTQGKRYEDQASVEVSAYALAEEGNIERVEFYVNGKLHNVEKNAPYKWTWDEVPDGTHKIYAKVFDDAGNEATSEEVSFTMDIKSVVQVNITSPKQGEEDTKVNYVLLSADASVTKGKVDRVEFYINGNLIDVEREAPYKYTWKQVPNGSYKLVAKAYNNKGDAAESDPVNFTVTHLNTAPQVHVTYPAQSSTFEAPASPRISASAIDEDGEVARVEFYLNGRLIDIEYAAPYGTRKFNLDPGTYRVQLKAYDNSGELTESEVITFYVKEEDRGRSAITQTNTGSFMLDESLNATGANEHSIADGKGATVYPNPANSELNFNVNAPQIKGKTQIRITNAAGSLVRLVNTNVQSSSIRLDVSGLTPGNYIITAQSGMYQVSSKFQKQ</sequence>
<dbReference type="InterPro" id="IPR039448">
    <property type="entry name" value="Beta_helix"/>
</dbReference>
<dbReference type="RefSeq" id="WP_073041461.1">
    <property type="nucleotide sequence ID" value="NZ_FQUO01000004.1"/>
</dbReference>
<evidence type="ECO:0000259" key="3">
    <source>
        <dbReference type="Pfam" id="PF18962"/>
    </source>
</evidence>
<dbReference type="SUPFAM" id="SSF51126">
    <property type="entry name" value="Pectin lyase-like"/>
    <property type="match status" value="1"/>
</dbReference>
<dbReference type="Pfam" id="PF17957">
    <property type="entry name" value="Big_7"/>
    <property type="match status" value="3"/>
</dbReference>
<dbReference type="NCBIfam" id="TIGR04183">
    <property type="entry name" value="Por_Secre_tail"/>
    <property type="match status" value="1"/>
</dbReference>
<dbReference type="AlphaFoldDB" id="A0A1M4YF53"/>
<dbReference type="Gene3D" id="2.60.40.10">
    <property type="entry name" value="Immunoglobulins"/>
    <property type="match status" value="3"/>
</dbReference>
<gene>
    <name evidence="4" type="ORF">SAMN05444008_104260</name>
</gene>
<dbReference type="InterPro" id="IPR012334">
    <property type="entry name" value="Pectin_lyas_fold"/>
</dbReference>
<organism evidence="4 5">
    <name type="scientific">Cnuella takakiae</name>
    <dbReference type="NCBI Taxonomy" id="1302690"/>
    <lineage>
        <taxon>Bacteria</taxon>
        <taxon>Pseudomonadati</taxon>
        <taxon>Bacteroidota</taxon>
        <taxon>Chitinophagia</taxon>
        <taxon>Chitinophagales</taxon>
        <taxon>Chitinophagaceae</taxon>
        <taxon>Cnuella</taxon>
    </lineage>
</organism>
<dbReference type="Pfam" id="PF18962">
    <property type="entry name" value="Por_Secre_tail"/>
    <property type="match status" value="1"/>
</dbReference>
<keyword evidence="5" id="KW-1185">Reference proteome</keyword>
<feature type="domain" description="Right handed beta helix" evidence="2">
    <location>
        <begin position="301"/>
        <end position="459"/>
    </location>
</feature>
<reference evidence="4 5" key="1">
    <citation type="submission" date="2016-11" db="EMBL/GenBank/DDBJ databases">
        <authorList>
            <person name="Jaros S."/>
            <person name="Januszkiewicz K."/>
            <person name="Wedrychowicz H."/>
        </authorList>
    </citation>
    <scope>NUCLEOTIDE SEQUENCE [LARGE SCALE GENOMIC DNA]</scope>
    <source>
        <strain evidence="4 5">DSM 26897</strain>
    </source>
</reference>
<accession>A0A1M4YF53</accession>
<dbReference type="Gene3D" id="2.160.20.10">
    <property type="entry name" value="Single-stranded right-handed beta-helix, Pectin lyase-like"/>
    <property type="match status" value="2"/>
</dbReference>
<dbReference type="EMBL" id="FQUO01000004">
    <property type="protein sequence ID" value="SHF04370.1"/>
    <property type="molecule type" value="Genomic_DNA"/>
</dbReference>
<evidence type="ECO:0000259" key="2">
    <source>
        <dbReference type="Pfam" id="PF13229"/>
    </source>
</evidence>
<evidence type="ECO:0000256" key="1">
    <source>
        <dbReference type="SAM" id="SignalP"/>
    </source>
</evidence>
<dbReference type="InterPro" id="IPR013783">
    <property type="entry name" value="Ig-like_fold"/>
</dbReference>
<evidence type="ECO:0000313" key="5">
    <source>
        <dbReference type="Proteomes" id="UP000184368"/>
    </source>
</evidence>
<feature type="chain" id="PRO_5012567367" evidence="1">
    <location>
        <begin position="34"/>
        <end position="1075"/>
    </location>
</feature>
<protein>
    <submittedName>
        <fullName evidence="4">Por secretion system C-terminal sorting domain-containing protein</fullName>
    </submittedName>
</protein>
<dbReference type="SMART" id="SM00710">
    <property type="entry name" value="PbH1"/>
    <property type="match status" value="7"/>
</dbReference>
<dbReference type="InterPro" id="IPR026444">
    <property type="entry name" value="Secre_tail"/>
</dbReference>
<dbReference type="PANTHER" id="PTHR36453:SF1">
    <property type="entry name" value="RIGHT HANDED BETA HELIX DOMAIN-CONTAINING PROTEIN"/>
    <property type="match status" value="1"/>
</dbReference>
<name>A0A1M4YF53_9BACT</name>
<dbReference type="InterPro" id="IPR011050">
    <property type="entry name" value="Pectin_lyase_fold/virulence"/>
</dbReference>
<dbReference type="STRING" id="1302690.BUE76_15475"/>
<dbReference type="Proteomes" id="UP000184368">
    <property type="component" value="Unassembled WGS sequence"/>
</dbReference>
<proteinExistence type="predicted"/>
<feature type="domain" description="Secretion system C-terminal sorting" evidence="3">
    <location>
        <begin position="999"/>
        <end position="1072"/>
    </location>
</feature>
<dbReference type="Pfam" id="PF13229">
    <property type="entry name" value="Beta_helix"/>
    <property type="match status" value="1"/>
</dbReference>
<dbReference type="PANTHER" id="PTHR36453">
    <property type="entry name" value="SECRETED PROTEIN-RELATED"/>
    <property type="match status" value="1"/>
</dbReference>
<feature type="signal peptide" evidence="1">
    <location>
        <begin position="1"/>
        <end position="33"/>
    </location>
</feature>
<dbReference type="InterPro" id="IPR006626">
    <property type="entry name" value="PbH1"/>
</dbReference>
<keyword evidence="1" id="KW-0732">Signal</keyword>